<dbReference type="Pfam" id="PF00049">
    <property type="entry name" value="Insulin"/>
    <property type="match status" value="1"/>
</dbReference>
<evidence type="ECO:0000256" key="6">
    <source>
        <dbReference type="RuleBase" id="RU000406"/>
    </source>
</evidence>
<evidence type="ECO:0000256" key="3">
    <source>
        <dbReference type="ARBA" id="ARBA00022685"/>
    </source>
</evidence>
<keyword evidence="4" id="KW-0732">Signal</keyword>
<dbReference type="InterPro" id="IPR036438">
    <property type="entry name" value="Insulin-like_sf"/>
</dbReference>
<gene>
    <name evidence="9" type="ORF">g.17169</name>
</gene>
<reference evidence="9" key="1">
    <citation type="submission" date="2015-11" db="EMBL/GenBank/DDBJ databases">
        <title>De novo transcriptome assembly of four potential Pierce s Disease insect vectors from Arizona vineyards.</title>
        <authorList>
            <person name="Tassone E.E."/>
        </authorList>
    </citation>
    <scope>NUCLEOTIDE SEQUENCE</scope>
</reference>
<comment type="similarity">
    <text evidence="1 6">Belongs to the insulin family.</text>
</comment>
<evidence type="ECO:0000256" key="1">
    <source>
        <dbReference type="ARBA" id="ARBA00009034"/>
    </source>
</evidence>
<dbReference type="SUPFAM" id="SSF56994">
    <property type="entry name" value="Insulin-like"/>
    <property type="match status" value="1"/>
</dbReference>
<comment type="subcellular location">
    <subcellularLocation>
        <location evidence="6">Secreted</location>
    </subcellularLocation>
</comment>
<dbReference type="PANTHER" id="PTHR13647">
    <property type="entry name" value="INSULIN-LIKE PEPTIDE 2-RELATED"/>
    <property type="match status" value="1"/>
</dbReference>
<accession>A0A1B6K4T0</accession>
<proteinExistence type="inferred from homology"/>
<sequence>VDQSDSSPSSPHHSQTKMSVSIKIAALLLTACLMLLGCAARNAPLVKRDSSHYCGHNLVQALQLVCNSAYQSLYKKSSHDELYGQVEDYGEESFKPEDTPLFPFMFPVEVHLASQGVRVRRGVSDECCYKRCSIAVLKSYCA</sequence>
<keyword evidence="5" id="KW-1015">Disulfide bond</keyword>
<feature type="domain" description="Insulin-like" evidence="8">
    <location>
        <begin position="51"/>
        <end position="141"/>
    </location>
</feature>
<dbReference type="Gene3D" id="1.10.100.10">
    <property type="entry name" value="Insulin-like"/>
    <property type="match status" value="1"/>
</dbReference>
<dbReference type="AlphaFoldDB" id="A0A1B6K4T0"/>
<dbReference type="PRINTS" id="PR00276">
    <property type="entry name" value="INSULINFAMLY"/>
</dbReference>
<name>A0A1B6K4T0_9HEMI</name>
<protein>
    <recommendedName>
        <fullName evidence="8">Insulin-like domain-containing protein</fullName>
    </recommendedName>
</protein>
<comment type="subunit">
    <text evidence="2">Heterodimer of a B chain and an A chain linked by two disulfide bonds.</text>
</comment>
<evidence type="ECO:0000256" key="7">
    <source>
        <dbReference type="SAM" id="Phobius"/>
    </source>
</evidence>
<keyword evidence="7" id="KW-1133">Transmembrane helix</keyword>
<evidence type="ECO:0000313" key="9">
    <source>
        <dbReference type="EMBL" id="JAT06457.1"/>
    </source>
</evidence>
<dbReference type="GO" id="GO:0005576">
    <property type="term" value="C:extracellular region"/>
    <property type="evidence" value="ECO:0007669"/>
    <property type="project" value="UniProtKB-SubCell"/>
</dbReference>
<evidence type="ECO:0000256" key="4">
    <source>
        <dbReference type="ARBA" id="ARBA00022729"/>
    </source>
</evidence>
<dbReference type="GO" id="GO:0005179">
    <property type="term" value="F:hormone activity"/>
    <property type="evidence" value="ECO:0007669"/>
    <property type="project" value="InterPro"/>
</dbReference>
<feature type="non-terminal residue" evidence="9">
    <location>
        <position position="1"/>
    </location>
</feature>
<keyword evidence="7" id="KW-0812">Transmembrane</keyword>
<dbReference type="InterPro" id="IPR022353">
    <property type="entry name" value="Insulin_CS"/>
</dbReference>
<evidence type="ECO:0000259" key="8">
    <source>
        <dbReference type="SMART" id="SM00078"/>
    </source>
</evidence>
<keyword evidence="6" id="KW-0964">Secreted</keyword>
<evidence type="ECO:0000256" key="2">
    <source>
        <dbReference type="ARBA" id="ARBA00011207"/>
    </source>
</evidence>
<keyword evidence="7" id="KW-0472">Membrane</keyword>
<dbReference type="InterPro" id="IPR016179">
    <property type="entry name" value="Insulin-like"/>
</dbReference>
<dbReference type="PANTHER" id="PTHR13647:SF4">
    <property type="entry name" value="INSULIN-LIKE PEPTIDE 1-RELATED"/>
    <property type="match status" value="1"/>
</dbReference>
<keyword evidence="3" id="KW-0165">Cleavage on pair of basic residues</keyword>
<feature type="transmembrane region" description="Helical" evidence="7">
    <location>
        <begin position="20"/>
        <end position="40"/>
    </location>
</feature>
<dbReference type="InterPro" id="IPR022352">
    <property type="entry name" value="Ins/IGF/rlx"/>
</dbReference>
<organism evidence="9">
    <name type="scientific">Homalodisca liturata</name>
    <dbReference type="NCBI Taxonomy" id="320908"/>
    <lineage>
        <taxon>Eukaryota</taxon>
        <taxon>Metazoa</taxon>
        <taxon>Ecdysozoa</taxon>
        <taxon>Arthropoda</taxon>
        <taxon>Hexapoda</taxon>
        <taxon>Insecta</taxon>
        <taxon>Pterygota</taxon>
        <taxon>Neoptera</taxon>
        <taxon>Paraneoptera</taxon>
        <taxon>Hemiptera</taxon>
        <taxon>Auchenorrhyncha</taxon>
        <taxon>Membracoidea</taxon>
        <taxon>Cicadellidae</taxon>
        <taxon>Cicadellinae</taxon>
        <taxon>Proconiini</taxon>
        <taxon>Homalodisca</taxon>
    </lineage>
</organism>
<evidence type="ECO:0000256" key="5">
    <source>
        <dbReference type="ARBA" id="ARBA00023157"/>
    </source>
</evidence>
<dbReference type="EMBL" id="GECU01001250">
    <property type="protein sequence ID" value="JAT06457.1"/>
    <property type="molecule type" value="Transcribed_RNA"/>
</dbReference>
<dbReference type="SMART" id="SM00078">
    <property type="entry name" value="IlGF"/>
    <property type="match status" value="1"/>
</dbReference>
<dbReference type="PROSITE" id="PS00262">
    <property type="entry name" value="INSULIN"/>
    <property type="match status" value="1"/>
</dbReference>